<dbReference type="PROSITE" id="PS50016">
    <property type="entry name" value="ZF_PHD_2"/>
    <property type="match status" value="1"/>
</dbReference>
<organism evidence="8 9">
    <name type="scientific">Ornithorhynchus anatinus</name>
    <name type="common">Duckbill platypus</name>
    <dbReference type="NCBI Taxonomy" id="9258"/>
    <lineage>
        <taxon>Eukaryota</taxon>
        <taxon>Metazoa</taxon>
        <taxon>Chordata</taxon>
        <taxon>Craniata</taxon>
        <taxon>Vertebrata</taxon>
        <taxon>Euteleostomi</taxon>
        <taxon>Mammalia</taxon>
        <taxon>Monotremata</taxon>
        <taxon>Ornithorhynchidae</taxon>
        <taxon>Ornithorhynchus</taxon>
    </lineage>
</organism>
<dbReference type="Bgee" id="ENSOANG00000038472">
    <property type="expression patterns" value="Expressed in cerebellum and 6 other cell types or tissues"/>
</dbReference>
<keyword evidence="6" id="KW-0472">Membrane</keyword>
<feature type="transmembrane region" description="Helical" evidence="6">
    <location>
        <begin position="511"/>
        <end position="531"/>
    </location>
</feature>
<dbReference type="RefSeq" id="XP_028935324.1">
    <property type="nucleotide sequence ID" value="XM_029079491.2"/>
</dbReference>
<feature type="domain" description="PHD-type" evidence="7">
    <location>
        <begin position="313"/>
        <end position="360"/>
    </location>
</feature>
<reference evidence="8" key="3">
    <citation type="submission" date="2025-09" db="UniProtKB">
        <authorList>
            <consortium name="Ensembl"/>
        </authorList>
    </citation>
    <scope>IDENTIFICATION</scope>
    <source>
        <strain evidence="8">Glennie</strain>
    </source>
</reference>
<feature type="compositionally biased region" description="Low complexity" evidence="5">
    <location>
        <begin position="134"/>
        <end position="145"/>
    </location>
</feature>
<protein>
    <submittedName>
        <fullName evidence="8">PHD finger protein 21B</fullName>
    </submittedName>
</protein>
<dbReference type="GeneTree" id="ENSGT00940000161105"/>
<dbReference type="GeneID" id="103168367"/>
<dbReference type="Proteomes" id="UP000002279">
    <property type="component" value="Chromosome 14"/>
</dbReference>
<name>A0A6I8PEC4_ORNAN</name>
<keyword evidence="9" id="KW-1185">Reference proteome</keyword>
<dbReference type="OrthoDB" id="336088at2759"/>
<evidence type="ECO:0000259" key="7">
    <source>
        <dbReference type="PROSITE" id="PS50016"/>
    </source>
</evidence>
<feature type="region of interest" description="Disordered" evidence="5">
    <location>
        <begin position="464"/>
        <end position="502"/>
    </location>
</feature>
<gene>
    <name evidence="8" type="primary">PHF21B</name>
</gene>
<evidence type="ECO:0000256" key="1">
    <source>
        <dbReference type="ARBA" id="ARBA00022723"/>
    </source>
</evidence>
<dbReference type="CTD" id="112885"/>
<dbReference type="Pfam" id="PF00628">
    <property type="entry name" value="PHD"/>
    <property type="match status" value="1"/>
</dbReference>
<dbReference type="InterPro" id="IPR013083">
    <property type="entry name" value="Znf_RING/FYVE/PHD"/>
</dbReference>
<evidence type="ECO:0000256" key="4">
    <source>
        <dbReference type="PROSITE-ProRule" id="PRU00146"/>
    </source>
</evidence>
<proteinExistence type="predicted"/>
<dbReference type="KEGG" id="oaa:103168367"/>
<feature type="compositionally biased region" description="Basic and acidic residues" evidence="5">
    <location>
        <begin position="211"/>
        <end position="220"/>
    </location>
</feature>
<dbReference type="SMART" id="SM00249">
    <property type="entry name" value="PHD"/>
    <property type="match status" value="1"/>
</dbReference>
<keyword evidence="6" id="KW-0812">Transmembrane</keyword>
<feature type="region of interest" description="Disordered" evidence="5">
    <location>
        <begin position="90"/>
        <end position="152"/>
    </location>
</feature>
<dbReference type="InterPro" id="IPR019787">
    <property type="entry name" value="Znf_PHD-finger"/>
</dbReference>
<keyword evidence="6" id="KW-1133">Transmembrane helix</keyword>
<feature type="compositionally biased region" description="Polar residues" evidence="5">
    <location>
        <begin position="477"/>
        <end position="486"/>
    </location>
</feature>
<accession>A0A6I8PEC4</accession>
<feature type="region of interest" description="Disordered" evidence="5">
    <location>
        <begin position="257"/>
        <end position="276"/>
    </location>
</feature>
<feature type="region of interest" description="Disordered" evidence="5">
    <location>
        <begin position="166"/>
        <end position="190"/>
    </location>
</feature>
<dbReference type="SUPFAM" id="SSF57903">
    <property type="entry name" value="FYVE/PHD zinc finger"/>
    <property type="match status" value="1"/>
</dbReference>
<keyword evidence="3" id="KW-0862">Zinc</keyword>
<evidence type="ECO:0000313" key="9">
    <source>
        <dbReference type="Proteomes" id="UP000002279"/>
    </source>
</evidence>
<dbReference type="FunCoup" id="A0A6I8PEC4">
    <property type="interactions" value="103"/>
</dbReference>
<dbReference type="InterPro" id="IPR011011">
    <property type="entry name" value="Znf_FYVE_PHD"/>
</dbReference>
<dbReference type="Ensembl" id="ENSOANT00000065112.1">
    <property type="protein sequence ID" value="ENSOANP00000052255.1"/>
    <property type="gene ID" value="ENSOANG00000038472.1"/>
</dbReference>
<evidence type="ECO:0000313" key="8">
    <source>
        <dbReference type="Ensembl" id="ENSOANP00000052255.1"/>
    </source>
</evidence>
<keyword evidence="1" id="KW-0479">Metal-binding</keyword>
<dbReference type="Gene3D" id="3.30.40.10">
    <property type="entry name" value="Zinc/RING finger domain, C3HC4 (zinc finger)"/>
    <property type="match status" value="1"/>
</dbReference>
<dbReference type="InterPro" id="IPR001965">
    <property type="entry name" value="Znf_PHD"/>
</dbReference>
<dbReference type="OMA" id="VCMDQRD"/>
<dbReference type="PANTHER" id="PTHR24102">
    <property type="entry name" value="PHD FINGER PROTEIN"/>
    <property type="match status" value="1"/>
</dbReference>
<feature type="region of interest" description="Disordered" evidence="5">
    <location>
        <begin position="205"/>
        <end position="237"/>
    </location>
</feature>
<reference evidence="8" key="2">
    <citation type="submission" date="2025-08" db="UniProtKB">
        <authorList>
            <consortium name="Ensembl"/>
        </authorList>
    </citation>
    <scope>IDENTIFICATION</scope>
    <source>
        <strain evidence="8">Glennie</strain>
    </source>
</reference>
<sequence>MELQSLQEAAIKVEIQCHQKLVAQMKPNPQNGELKKQIREKQLRIAALNENQAVGPFVTKAPLKVPQVSSLQRLAGQGPAVLPQVRPKTVIPDSLPASPCRDRPSKQSPVFQKAAVVSTKNPSPALPTANNTVGHGQPPGSQSPPGTAPLTSPGVALAIISAAPSRTVSGAPGASTGHDDDHASGPPPLLLSADSKVLLIQPQVQTQPDGGKVEPKKPSEEAAQGVPATKRRKEENPEKIAFMVALGLVTTEHLEEIQSKRHERKRRSTANPAYSGLLDSERKRLAPSYLNSPLFLPARANEDPCWKSQVPRDEHCAACRRGANLQPCGTCPRAFHLQCLDPPLRTAPRGLWGCPTCQQQALKKEDETEPWTGTLAIVHSYVSHKSAKEEEKERLVGRGGELQSQQRQLEERARLLGGAVQADPQRPHDPAHDDDHHRRRLLVLFLLLLCRHLLLLLTAPRTLDQAPTRPHGPAQSLAATAGQQLTRPPAHGGRSAGPGDRRELRVAPIPGLGLAAAAAVVVLVPVLVGAARVPCPVQLQRNTIPCPGRACWPAPA</sequence>
<dbReference type="AlphaFoldDB" id="A0A6I8PEC4"/>
<evidence type="ECO:0000256" key="6">
    <source>
        <dbReference type="SAM" id="Phobius"/>
    </source>
</evidence>
<evidence type="ECO:0000256" key="2">
    <source>
        <dbReference type="ARBA" id="ARBA00022771"/>
    </source>
</evidence>
<feature type="region of interest" description="Disordered" evidence="5">
    <location>
        <begin position="388"/>
        <end position="408"/>
    </location>
</feature>
<reference evidence="8 9" key="1">
    <citation type="journal article" date="2008" name="Nature">
        <title>Genome analysis of the platypus reveals unique signatures of evolution.</title>
        <authorList>
            <person name="Warren W.C."/>
            <person name="Hillier L.W."/>
            <person name="Marshall Graves J.A."/>
            <person name="Birney E."/>
            <person name="Ponting C.P."/>
            <person name="Grutzner F."/>
            <person name="Belov K."/>
            <person name="Miller W."/>
            <person name="Clarke L."/>
            <person name="Chinwalla A.T."/>
            <person name="Yang S.P."/>
            <person name="Heger A."/>
            <person name="Locke D.P."/>
            <person name="Miethke P."/>
            <person name="Waters P.D."/>
            <person name="Veyrunes F."/>
            <person name="Fulton L."/>
            <person name="Fulton B."/>
            <person name="Graves T."/>
            <person name="Wallis J."/>
            <person name="Puente X.S."/>
            <person name="Lopez-Otin C."/>
            <person name="Ordonez G.R."/>
            <person name="Eichler E.E."/>
            <person name="Chen L."/>
            <person name="Cheng Z."/>
            <person name="Deakin J.E."/>
            <person name="Alsop A."/>
            <person name="Thompson K."/>
            <person name="Kirby P."/>
            <person name="Papenfuss A.T."/>
            <person name="Wakefield M.J."/>
            <person name="Olender T."/>
            <person name="Lancet D."/>
            <person name="Huttley G.A."/>
            <person name="Smit A.F."/>
            <person name="Pask A."/>
            <person name="Temple-Smith P."/>
            <person name="Batzer M.A."/>
            <person name="Walker J.A."/>
            <person name="Konkel M.K."/>
            <person name="Harris R.S."/>
            <person name="Whittington C.M."/>
            <person name="Wong E.S."/>
            <person name="Gemmell N.J."/>
            <person name="Buschiazzo E."/>
            <person name="Vargas Jentzsch I.M."/>
            <person name="Merkel A."/>
            <person name="Schmitz J."/>
            <person name="Zemann A."/>
            <person name="Churakov G."/>
            <person name="Kriegs J.O."/>
            <person name="Brosius J."/>
            <person name="Murchison E.P."/>
            <person name="Sachidanandam R."/>
            <person name="Smith C."/>
            <person name="Hannon G.J."/>
            <person name="Tsend-Ayush E."/>
            <person name="McMillan D."/>
            <person name="Attenborough R."/>
            <person name="Rens W."/>
            <person name="Ferguson-Smith M."/>
            <person name="Lefevre C.M."/>
            <person name="Sharp J.A."/>
            <person name="Nicholas K.R."/>
            <person name="Ray D.A."/>
            <person name="Kube M."/>
            <person name="Reinhardt R."/>
            <person name="Pringle T.H."/>
            <person name="Taylor J."/>
            <person name="Jones R.C."/>
            <person name="Nixon B."/>
            <person name="Dacheux J.L."/>
            <person name="Niwa H."/>
            <person name="Sekita Y."/>
            <person name="Huang X."/>
            <person name="Stark A."/>
            <person name="Kheradpour P."/>
            <person name="Kellis M."/>
            <person name="Flicek P."/>
            <person name="Chen Y."/>
            <person name="Webber C."/>
            <person name="Hardison R."/>
            <person name="Nelson J."/>
            <person name="Hallsworth-Pepin K."/>
            <person name="Delehaunty K."/>
            <person name="Markovic C."/>
            <person name="Minx P."/>
            <person name="Feng Y."/>
            <person name="Kremitzki C."/>
            <person name="Mitreva M."/>
            <person name="Glasscock J."/>
            <person name="Wylie T."/>
            <person name="Wohldmann P."/>
            <person name="Thiru P."/>
            <person name="Nhan M.N."/>
            <person name="Pohl C.S."/>
            <person name="Smith S.M."/>
            <person name="Hou S."/>
            <person name="Nefedov M."/>
            <person name="de Jong P.J."/>
            <person name="Renfree M.B."/>
            <person name="Mardis E.R."/>
            <person name="Wilson R.K."/>
        </authorList>
    </citation>
    <scope>NUCLEOTIDE SEQUENCE [LARGE SCALE GENOMIC DNA]</scope>
    <source>
        <strain evidence="8 9">Glennie</strain>
    </source>
</reference>
<feature type="compositionally biased region" description="Polar residues" evidence="5">
    <location>
        <begin position="118"/>
        <end position="133"/>
    </location>
</feature>
<dbReference type="GO" id="GO:0008270">
    <property type="term" value="F:zinc ion binding"/>
    <property type="evidence" value="ECO:0007669"/>
    <property type="project" value="UniProtKB-KW"/>
</dbReference>
<dbReference type="InParanoid" id="A0A6I8PEC4"/>
<evidence type="ECO:0000256" key="3">
    <source>
        <dbReference type="ARBA" id="ARBA00022833"/>
    </source>
</evidence>
<keyword evidence="2 4" id="KW-0863">Zinc-finger</keyword>
<evidence type="ECO:0000256" key="5">
    <source>
        <dbReference type="SAM" id="MobiDB-lite"/>
    </source>
</evidence>
<dbReference type="PANTHER" id="PTHR24102:SF18">
    <property type="entry name" value="PHD FINGER PROTEIN 21B"/>
    <property type="match status" value="1"/>
</dbReference>